<sequence length="234" mass="26116">MLDDQLNTLSVSLKILRESMKELQANNKRMLSSICHVQSLLQEEMRLDSTFTDTPEISDEKTITSVLESPCNDNDTEIADTVKSQLDSSFLFLMLDIKSKSTSLPLFCPVLLLPLPRLNFLVCPSQLKNRHFQLKATDISLTWSFTARCSIKCGIEIFLQNFLALIQLLVRLVYTFVIGLIPGSYSKGFPLLSVDDASDVCNVSSVTTTHKVFADMSGSYTLLLLSHTATIILL</sequence>
<comment type="caution">
    <text evidence="2">The sequence shown here is derived from an EMBL/GenBank/DDBJ whole genome shotgun (WGS) entry which is preliminary data.</text>
</comment>
<organism evidence="2 3">
    <name type="scientific">Solanum bulbocastanum</name>
    <name type="common">Wild potato</name>
    <dbReference type="NCBI Taxonomy" id="147425"/>
    <lineage>
        <taxon>Eukaryota</taxon>
        <taxon>Viridiplantae</taxon>
        <taxon>Streptophyta</taxon>
        <taxon>Embryophyta</taxon>
        <taxon>Tracheophyta</taxon>
        <taxon>Spermatophyta</taxon>
        <taxon>Magnoliopsida</taxon>
        <taxon>eudicotyledons</taxon>
        <taxon>Gunneridae</taxon>
        <taxon>Pentapetalae</taxon>
        <taxon>asterids</taxon>
        <taxon>lamiids</taxon>
        <taxon>Solanales</taxon>
        <taxon>Solanaceae</taxon>
        <taxon>Solanoideae</taxon>
        <taxon>Solaneae</taxon>
        <taxon>Solanum</taxon>
    </lineage>
</organism>
<dbReference type="Proteomes" id="UP001371456">
    <property type="component" value="Unassembled WGS sequence"/>
</dbReference>
<feature type="coiled-coil region" evidence="1">
    <location>
        <begin position="6"/>
        <end position="33"/>
    </location>
</feature>
<dbReference type="EMBL" id="JBANQN010000004">
    <property type="protein sequence ID" value="KAK6791992.1"/>
    <property type="molecule type" value="Genomic_DNA"/>
</dbReference>
<accession>A0AAN8TVL7</accession>
<name>A0AAN8TVL7_SOLBU</name>
<evidence type="ECO:0000313" key="3">
    <source>
        <dbReference type="Proteomes" id="UP001371456"/>
    </source>
</evidence>
<keyword evidence="3" id="KW-1185">Reference proteome</keyword>
<dbReference type="AlphaFoldDB" id="A0AAN8TVL7"/>
<evidence type="ECO:0000256" key="1">
    <source>
        <dbReference type="SAM" id="Coils"/>
    </source>
</evidence>
<evidence type="ECO:0000313" key="2">
    <source>
        <dbReference type="EMBL" id="KAK6791992.1"/>
    </source>
</evidence>
<reference evidence="2 3" key="1">
    <citation type="submission" date="2024-02" db="EMBL/GenBank/DDBJ databases">
        <title>de novo genome assembly of Solanum bulbocastanum strain 11H21.</title>
        <authorList>
            <person name="Hosaka A.J."/>
        </authorList>
    </citation>
    <scope>NUCLEOTIDE SEQUENCE [LARGE SCALE GENOMIC DNA]</scope>
    <source>
        <tissue evidence="2">Young leaves</tissue>
    </source>
</reference>
<proteinExistence type="predicted"/>
<keyword evidence="1" id="KW-0175">Coiled coil</keyword>
<protein>
    <submittedName>
        <fullName evidence="2">Uncharacterized protein</fullName>
    </submittedName>
</protein>
<gene>
    <name evidence="2" type="ORF">RDI58_011073</name>
</gene>